<evidence type="ECO:0000256" key="6">
    <source>
        <dbReference type="ARBA" id="ARBA00022989"/>
    </source>
</evidence>
<feature type="transmembrane region" description="Helical" evidence="9">
    <location>
        <begin position="543"/>
        <end position="569"/>
    </location>
</feature>
<keyword evidence="8 9" id="KW-0472">Membrane</keyword>
<evidence type="ECO:0000256" key="5">
    <source>
        <dbReference type="ARBA" id="ARBA00022729"/>
    </source>
</evidence>
<feature type="transmembrane region" description="Helical" evidence="9">
    <location>
        <begin position="445"/>
        <end position="471"/>
    </location>
</feature>
<feature type="signal peptide" evidence="9">
    <location>
        <begin position="1"/>
        <end position="16"/>
    </location>
</feature>
<dbReference type="VEuPathDB" id="FungiDB:CJI97_005431"/>
<gene>
    <name evidence="10" type="ORF">QG37_03569</name>
</gene>
<feature type="transmembrane region" description="Helical" evidence="9">
    <location>
        <begin position="581"/>
        <end position="603"/>
    </location>
</feature>
<evidence type="ECO:0000313" key="10">
    <source>
        <dbReference type="EMBL" id="KND99434.1"/>
    </source>
</evidence>
<comment type="similarity">
    <text evidence="3 9">Belongs to the nonaspanin (TM9SF) (TC 9.A.2) family.</text>
</comment>
<feature type="chain" id="PRO_5007355319" description="Transmembrane 9 superfamily member" evidence="9">
    <location>
        <begin position="17"/>
        <end position="654"/>
    </location>
</feature>
<dbReference type="VEuPathDB" id="FungiDB:B9J08_005348"/>
<name>A0A0L0NZK5_CANAR</name>
<dbReference type="PANTHER" id="PTHR10766">
    <property type="entry name" value="TRANSMEMBRANE 9 SUPERFAMILY PROTEIN"/>
    <property type="match status" value="1"/>
</dbReference>
<evidence type="ECO:0000256" key="8">
    <source>
        <dbReference type="ARBA" id="ARBA00023136"/>
    </source>
</evidence>
<evidence type="ECO:0000256" key="2">
    <source>
        <dbReference type="ARBA" id="ARBA00004555"/>
    </source>
</evidence>
<organism evidence="10 11">
    <name type="scientific">Candidozyma auris</name>
    <name type="common">Yeast</name>
    <name type="synonym">Candida auris</name>
    <dbReference type="NCBI Taxonomy" id="498019"/>
    <lineage>
        <taxon>Eukaryota</taxon>
        <taxon>Fungi</taxon>
        <taxon>Dikarya</taxon>
        <taxon>Ascomycota</taxon>
        <taxon>Saccharomycotina</taxon>
        <taxon>Pichiomycetes</taxon>
        <taxon>Metschnikowiaceae</taxon>
        <taxon>Candidozyma</taxon>
    </lineage>
</organism>
<evidence type="ECO:0000256" key="1">
    <source>
        <dbReference type="ARBA" id="ARBA00004141"/>
    </source>
</evidence>
<keyword evidence="7" id="KW-0333">Golgi apparatus</keyword>
<protein>
    <recommendedName>
        <fullName evidence="9">Transmembrane 9 superfamily member</fullName>
    </recommendedName>
</protein>
<proteinExistence type="inferred from homology"/>
<dbReference type="VEuPathDB" id="FungiDB:CJI96_0004135"/>
<dbReference type="GO" id="GO:0016020">
    <property type="term" value="C:membrane"/>
    <property type="evidence" value="ECO:0007669"/>
    <property type="project" value="UniProtKB-SubCell"/>
</dbReference>
<dbReference type="VEuPathDB" id="FungiDB:CJJ09_004006"/>
<accession>A0A0L0NZK5</accession>
<dbReference type="AlphaFoldDB" id="A0A0L0NZK5"/>
<dbReference type="Pfam" id="PF02990">
    <property type="entry name" value="EMP70"/>
    <property type="match status" value="1"/>
</dbReference>
<feature type="transmembrane region" description="Helical" evidence="9">
    <location>
        <begin position="258"/>
        <end position="283"/>
    </location>
</feature>
<sequence length="654" mass="73442">MLSHILFLYLLAVSTALDLIHSKRYYQKGESVDLLLNKIESDHTQLPYRYHDLPFVCHDKTKRAKTPSLGEVLKGDRLWESNYQLRFGEDIPCARLCDMSATPKAISWADSLIRKGYVVHWVLDGLPGATTFQSSNSRSKYYAAGFPLGFVQNDVSYYYNHVLLVVRYHVEQNGLYSIVGFEVYPKSVIDESCPGSSKNFKNFPLHLKDSSGNPKQDRTLIPYTYAVYWREDKSVSHENRWDLYYENDNSATSRNIHWISLVNSIVLVCLVSLVVAVVLVRFLRTDLKASPLIPTAEVKGEPASYNLWQSLSNVAIQKPMGAFLLSCLCAAGVQTIIAMMGVVVIFVLNSKLSLGSGTSSSIFFENHQSAVFSTSLLFLLASGYVSAYIGIILHKLLSNEHPNTQFPFSKICRLGCFFAGGLPLTLLTAILFINLFVWAKESSNALPFGTIVVLILMFTLIQIPLGILGSFHGNKFTFLNKSCFINSYSPPDKGFVKRNSNKTLFFRPVLSVIAFGLIPFGIVYVDLLFIFNSVWLEKTTFYYMYGFLLLTTVLLLIVVAESTIVATYITLSVFKNPDWQWLCFQVGSSIGWYIYAYTTYYFIRYLLMSDIVSVLIYFAYMALVSAAVGVAGGAVGVITATIFIRKIYGAIKMD</sequence>
<evidence type="ECO:0000313" key="11">
    <source>
        <dbReference type="Proteomes" id="UP000037122"/>
    </source>
</evidence>
<dbReference type="GO" id="GO:0005794">
    <property type="term" value="C:Golgi apparatus"/>
    <property type="evidence" value="ECO:0007669"/>
    <property type="project" value="UniProtKB-SubCell"/>
</dbReference>
<feature type="transmembrane region" description="Helical" evidence="9">
    <location>
        <begin position="615"/>
        <end position="644"/>
    </location>
</feature>
<dbReference type="GO" id="GO:0072657">
    <property type="term" value="P:protein localization to membrane"/>
    <property type="evidence" value="ECO:0007669"/>
    <property type="project" value="TreeGrafter"/>
</dbReference>
<dbReference type="InterPro" id="IPR004240">
    <property type="entry name" value="EMP70"/>
</dbReference>
<comment type="caution">
    <text evidence="10">The sequence shown here is derived from an EMBL/GenBank/DDBJ whole genome shotgun (WGS) entry which is preliminary data.</text>
</comment>
<dbReference type="VEuPathDB" id="FungiDB:CJJ07_003354"/>
<keyword evidence="6 9" id="KW-1133">Transmembrane helix</keyword>
<evidence type="ECO:0000256" key="9">
    <source>
        <dbReference type="RuleBase" id="RU363079"/>
    </source>
</evidence>
<dbReference type="PANTHER" id="PTHR10766:SF55">
    <property type="entry name" value="TRANSMEMBRANE 9 SUPERFAMILY MEMBER 4"/>
    <property type="match status" value="1"/>
</dbReference>
<feature type="transmembrane region" description="Helical" evidence="9">
    <location>
        <begin position="369"/>
        <end position="393"/>
    </location>
</feature>
<comment type="subcellular location">
    <subcellularLocation>
        <location evidence="2">Golgi apparatus</location>
    </subcellularLocation>
    <subcellularLocation>
        <location evidence="1">Membrane</location>
        <topology evidence="1">Multi-pass membrane protein</topology>
    </subcellularLocation>
</comment>
<feature type="transmembrane region" description="Helical" evidence="9">
    <location>
        <begin position="322"/>
        <end position="349"/>
    </location>
</feature>
<feature type="transmembrane region" description="Helical" evidence="9">
    <location>
        <begin position="504"/>
        <end position="531"/>
    </location>
</feature>
<dbReference type="VEuPathDB" id="FungiDB:QG37_03569"/>
<reference evidence="11" key="1">
    <citation type="journal article" date="2015" name="BMC Genomics">
        <title>Draft genome of a commonly misdiagnosed multidrug resistant pathogen Candida auris.</title>
        <authorList>
            <person name="Chatterjee S."/>
            <person name="Alampalli S.V."/>
            <person name="Nageshan R.K."/>
            <person name="Chettiar S.T."/>
            <person name="Joshi S."/>
            <person name="Tatu U.S."/>
        </authorList>
    </citation>
    <scope>NUCLEOTIDE SEQUENCE [LARGE SCALE GENOMIC DNA]</scope>
    <source>
        <strain evidence="11">6684</strain>
    </source>
</reference>
<evidence type="ECO:0000256" key="7">
    <source>
        <dbReference type="ARBA" id="ARBA00023034"/>
    </source>
</evidence>
<keyword evidence="5 9" id="KW-0732">Signal</keyword>
<dbReference type="Proteomes" id="UP000037122">
    <property type="component" value="Unassembled WGS sequence"/>
</dbReference>
<evidence type="ECO:0000256" key="3">
    <source>
        <dbReference type="ARBA" id="ARBA00005227"/>
    </source>
</evidence>
<feature type="transmembrane region" description="Helical" evidence="9">
    <location>
        <begin position="414"/>
        <end position="439"/>
    </location>
</feature>
<keyword evidence="4 9" id="KW-0812">Transmembrane</keyword>
<evidence type="ECO:0000256" key="4">
    <source>
        <dbReference type="ARBA" id="ARBA00022692"/>
    </source>
</evidence>
<dbReference type="EMBL" id="LGST01000023">
    <property type="protein sequence ID" value="KND99434.1"/>
    <property type="molecule type" value="Genomic_DNA"/>
</dbReference>